<keyword evidence="2 3" id="KW-0378">Hydrolase</keyword>
<accession>A0A3N6PVE2</accession>
<dbReference type="Gene3D" id="3.50.80.20">
    <property type="entry name" value="D-Ala-D-Ala carboxypeptidase C, peptidase S13"/>
    <property type="match status" value="1"/>
</dbReference>
<dbReference type="AlphaFoldDB" id="A0A3N6PVE2"/>
<evidence type="ECO:0000256" key="1">
    <source>
        <dbReference type="ARBA" id="ARBA00006096"/>
    </source>
</evidence>
<comment type="similarity">
    <text evidence="1">Belongs to the peptidase S13 family.</text>
</comment>
<dbReference type="Pfam" id="PF02113">
    <property type="entry name" value="Peptidase_S13"/>
    <property type="match status" value="1"/>
</dbReference>
<comment type="caution">
    <text evidence="3">The sequence shown here is derived from an EMBL/GenBank/DDBJ whole genome shotgun (WGS) entry which is preliminary data.</text>
</comment>
<dbReference type="RefSeq" id="WP_124154705.1">
    <property type="nucleotide sequence ID" value="NZ_CAWOLW010000534.1"/>
</dbReference>
<reference evidence="3 4" key="1">
    <citation type="journal article" date="2018" name="ACS Chem. Biol.">
        <title>Ketoreductase domain dysfunction expands chemodiversity: malyngamide biosynthesis in the cyanobacterium Okeania hirsuta.</title>
        <authorList>
            <person name="Moss N.A."/>
            <person name="Leao T."/>
            <person name="Rankin M."/>
            <person name="McCullough T.M."/>
            <person name="Qu P."/>
            <person name="Korobeynikov A."/>
            <person name="Smith J.L."/>
            <person name="Gerwick L."/>
            <person name="Gerwick W.H."/>
        </authorList>
    </citation>
    <scope>NUCLEOTIDE SEQUENCE [LARGE SCALE GENOMIC DNA]</scope>
    <source>
        <strain evidence="3 4">PAB10Feb10-1</strain>
    </source>
</reference>
<dbReference type="SUPFAM" id="SSF56601">
    <property type="entry name" value="beta-lactamase/transpeptidase-like"/>
    <property type="match status" value="1"/>
</dbReference>
<dbReference type="InterPro" id="IPR012338">
    <property type="entry name" value="Beta-lactam/transpept-like"/>
</dbReference>
<sequence length="487" mass="53883">MFKLSLKQVTITFLMVFINPLIALSQEIATTICPSELSNRIDAVVNRPIFNRSRWGILVETLSEKTTVYNRDAEYYFIPASTAKLLTTAAVLQKLRPQFRIRTSVYGDGNGNIYIVGRGDPSLTETQLQSLAEQLKEQGIENINQLIADDSYFEGTGVNPNWEWEDVQAGYGAPINSLILNQNAIDLVLSPQNLGQPLQVTFVNSVEGQKWQIENNSVTVGKNEKEFVEVGRDFIQPIIRISGQLRVGSTSEPVYVAVVEPVDNFLNKFREVLATTGIQVSQIVKKSQIASNINLNELAFVESPTLAELVEEVNRKSNNLYTEALLRQMGVRSRLIPRKKSNNQTLAKSLEEVKVILTRLGVTPNSFVLNDGSGLSRHNLVSPEALVQTLRIMANSPWANIYRNSLPVAGVNGTLSRRFRNSFAEGNVQAKTGTISGVSGLAGYIQPANFEPLVFSIIVNQSDLETKDLRSAIDEIVLLLTQLKSCG</sequence>
<evidence type="ECO:0000313" key="4">
    <source>
        <dbReference type="Proteomes" id="UP000269154"/>
    </source>
</evidence>
<keyword evidence="4" id="KW-1185">Reference proteome</keyword>
<dbReference type="GO" id="GO:0006508">
    <property type="term" value="P:proteolysis"/>
    <property type="evidence" value="ECO:0007669"/>
    <property type="project" value="InterPro"/>
</dbReference>
<keyword evidence="3" id="KW-0121">Carboxypeptidase</keyword>
<dbReference type="GO" id="GO:0009002">
    <property type="term" value="F:serine-type D-Ala-D-Ala carboxypeptidase activity"/>
    <property type="evidence" value="ECO:0007669"/>
    <property type="project" value="UniProtKB-EC"/>
</dbReference>
<dbReference type="GO" id="GO:0000270">
    <property type="term" value="P:peptidoglycan metabolic process"/>
    <property type="evidence" value="ECO:0007669"/>
    <property type="project" value="TreeGrafter"/>
</dbReference>
<dbReference type="Gene3D" id="3.40.710.10">
    <property type="entry name" value="DD-peptidase/beta-lactamase superfamily"/>
    <property type="match status" value="2"/>
</dbReference>
<evidence type="ECO:0000313" key="3">
    <source>
        <dbReference type="EMBL" id="RQH43734.1"/>
    </source>
</evidence>
<name>A0A3N6PVE2_9CYAN</name>
<evidence type="ECO:0000256" key="2">
    <source>
        <dbReference type="ARBA" id="ARBA00022801"/>
    </source>
</evidence>
<dbReference type="Proteomes" id="UP000269154">
    <property type="component" value="Unassembled WGS sequence"/>
</dbReference>
<dbReference type="NCBIfam" id="TIGR00666">
    <property type="entry name" value="PBP4"/>
    <property type="match status" value="1"/>
</dbReference>
<protein>
    <submittedName>
        <fullName evidence="3">D-alanyl-D-alanine carboxypeptidase/D-alanyl-D-alanine-endopeptidase</fullName>
        <ecNumber evidence="3">3.4.16.4</ecNumber>
    </submittedName>
</protein>
<organism evidence="3 4">
    <name type="scientific">Okeania hirsuta</name>
    <dbReference type="NCBI Taxonomy" id="1458930"/>
    <lineage>
        <taxon>Bacteria</taxon>
        <taxon>Bacillati</taxon>
        <taxon>Cyanobacteriota</taxon>
        <taxon>Cyanophyceae</taxon>
        <taxon>Oscillatoriophycideae</taxon>
        <taxon>Oscillatoriales</taxon>
        <taxon>Microcoleaceae</taxon>
        <taxon>Okeania</taxon>
    </lineage>
</organism>
<dbReference type="EMBL" id="RCBY01000058">
    <property type="protein sequence ID" value="RQH43734.1"/>
    <property type="molecule type" value="Genomic_DNA"/>
</dbReference>
<dbReference type="PRINTS" id="PR00922">
    <property type="entry name" value="DADACBPTASE3"/>
</dbReference>
<dbReference type="EC" id="3.4.16.4" evidence="3"/>
<proteinExistence type="inferred from homology"/>
<dbReference type="PANTHER" id="PTHR30023:SF0">
    <property type="entry name" value="PENICILLIN-SENSITIVE CARBOXYPEPTIDASE A"/>
    <property type="match status" value="1"/>
</dbReference>
<dbReference type="InterPro" id="IPR000667">
    <property type="entry name" value="Peptidase_S13"/>
</dbReference>
<dbReference type="PANTHER" id="PTHR30023">
    <property type="entry name" value="D-ALANYL-D-ALANINE CARBOXYPEPTIDASE"/>
    <property type="match status" value="1"/>
</dbReference>
<dbReference type="OrthoDB" id="9802627at2"/>
<gene>
    <name evidence="3" type="primary">dacB</name>
    <name evidence="3" type="ORF">D5R40_12475</name>
</gene>
<keyword evidence="3" id="KW-0645">Protease</keyword>